<dbReference type="Pfam" id="PF13561">
    <property type="entry name" value="adh_short_C2"/>
    <property type="match status" value="1"/>
</dbReference>
<organism evidence="3 4">
    <name type="scientific">Rhodococcus ruber</name>
    <dbReference type="NCBI Taxonomy" id="1830"/>
    <lineage>
        <taxon>Bacteria</taxon>
        <taxon>Bacillati</taxon>
        <taxon>Actinomycetota</taxon>
        <taxon>Actinomycetes</taxon>
        <taxon>Mycobacteriales</taxon>
        <taxon>Nocardiaceae</taxon>
        <taxon>Rhodococcus</taxon>
    </lineage>
</organism>
<dbReference type="GO" id="GO:0016491">
    <property type="term" value="F:oxidoreductase activity"/>
    <property type="evidence" value="ECO:0007669"/>
    <property type="project" value="UniProtKB-KW"/>
</dbReference>
<dbReference type="PANTHER" id="PTHR43639:SF1">
    <property type="entry name" value="SHORT-CHAIN DEHYDROGENASE_REDUCTASE FAMILY PROTEIN"/>
    <property type="match status" value="1"/>
</dbReference>
<sequence length="255" mass="27018">MSQHATAPRALVAGGSGGIGAATARALADDGWDVVLTYRNNRGPAEVVAKEIREVGRSADVVQVDLTDRPRVAAVVRSIGEHRPLDGVVYAAGPHIPMNYVFDTEVERFATTVDSDVVACFALVQPALTQLRETSGVLLAVSTPAVTRYAKKDLLSAAPKAGVEQIVRAVAAEEGRFGVRANSIAVGLLEGEGMWKELIDRGDYTPELLAAAKKNIPLRTFGHVSDIAEAAKFLMSPRAKWVTGQTLAVDGGYTV</sequence>
<name>A0A098BHL8_9NOCA</name>
<dbReference type="InterPro" id="IPR036291">
    <property type="entry name" value="NAD(P)-bd_dom_sf"/>
</dbReference>
<dbReference type="PRINTS" id="PR00081">
    <property type="entry name" value="GDHRDH"/>
</dbReference>
<dbReference type="Gene3D" id="3.40.50.720">
    <property type="entry name" value="NAD(P)-binding Rossmann-like Domain"/>
    <property type="match status" value="1"/>
</dbReference>
<evidence type="ECO:0000313" key="4">
    <source>
        <dbReference type="Proteomes" id="UP000042997"/>
    </source>
</evidence>
<protein>
    <submittedName>
        <fullName evidence="3">Short-chain dehydrogenase/reductase SDR</fullName>
    </submittedName>
</protein>
<proteinExistence type="inferred from homology"/>
<dbReference type="RefSeq" id="WP_040270124.1">
    <property type="nucleotide sequence ID" value="NZ_JAJNCM010000048.1"/>
</dbReference>
<keyword evidence="2" id="KW-0560">Oxidoreductase</keyword>
<dbReference type="EMBL" id="CCSD01000032">
    <property type="protein sequence ID" value="CDZ87221.1"/>
    <property type="molecule type" value="Genomic_DNA"/>
</dbReference>
<dbReference type="SUPFAM" id="SSF51735">
    <property type="entry name" value="NAD(P)-binding Rossmann-fold domains"/>
    <property type="match status" value="1"/>
</dbReference>
<dbReference type="InterPro" id="IPR002347">
    <property type="entry name" value="SDR_fam"/>
</dbReference>
<dbReference type="Proteomes" id="UP000042997">
    <property type="component" value="Unassembled WGS sequence"/>
</dbReference>
<reference evidence="3 4" key="1">
    <citation type="journal article" date="2014" name="Genome Announc.">
        <title>Draft Genome Sequence of Propane- and Butane-Oxidizing Actinobacterium Rhodococcus ruber IEGM 231.</title>
        <authorList>
            <person name="Ivshina I.B."/>
            <person name="Kuyukina M.S."/>
            <person name="Krivoruchko A.V."/>
            <person name="Barbe V."/>
            <person name="Fischer C."/>
        </authorList>
    </citation>
    <scope>NUCLEOTIDE SEQUENCE [LARGE SCALE GENOMIC DNA]</scope>
</reference>
<evidence type="ECO:0000313" key="3">
    <source>
        <dbReference type="EMBL" id="CDZ87221.1"/>
    </source>
</evidence>
<dbReference type="OrthoDB" id="517007at2"/>
<evidence type="ECO:0000256" key="2">
    <source>
        <dbReference type="ARBA" id="ARBA00023002"/>
    </source>
</evidence>
<gene>
    <name evidence="3" type="ORF">RHRU231_230049</name>
</gene>
<accession>A0A098BHL8</accession>
<dbReference type="AlphaFoldDB" id="A0A098BHL8"/>
<dbReference type="PANTHER" id="PTHR43639">
    <property type="entry name" value="OXIDOREDUCTASE, SHORT-CHAIN DEHYDROGENASE/REDUCTASE FAMILY (AFU_ORTHOLOGUE AFUA_5G02870)"/>
    <property type="match status" value="1"/>
</dbReference>
<evidence type="ECO:0000256" key="1">
    <source>
        <dbReference type="ARBA" id="ARBA00006484"/>
    </source>
</evidence>
<comment type="similarity">
    <text evidence="1">Belongs to the short-chain dehydrogenases/reductases (SDR) family.</text>
</comment>